<dbReference type="PANTHER" id="PTHR24379:SF121">
    <property type="entry name" value="C2H2-TYPE DOMAIN-CONTAINING PROTEIN"/>
    <property type="match status" value="1"/>
</dbReference>
<dbReference type="SMART" id="SM00868">
    <property type="entry name" value="zf-AD"/>
    <property type="match status" value="1"/>
</dbReference>
<feature type="domain" description="C2H2-type" evidence="12">
    <location>
        <begin position="259"/>
        <end position="287"/>
    </location>
</feature>
<evidence type="ECO:0000256" key="2">
    <source>
        <dbReference type="ARBA" id="ARBA00022723"/>
    </source>
</evidence>
<organism evidence="13 14">
    <name type="scientific">Callosobruchus maculatus</name>
    <name type="common">Southern cowpea weevil</name>
    <name type="synonym">Pulse bruchid</name>
    <dbReference type="NCBI Taxonomy" id="64391"/>
    <lineage>
        <taxon>Eukaryota</taxon>
        <taxon>Metazoa</taxon>
        <taxon>Ecdysozoa</taxon>
        <taxon>Arthropoda</taxon>
        <taxon>Hexapoda</taxon>
        <taxon>Insecta</taxon>
        <taxon>Pterygota</taxon>
        <taxon>Neoptera</taxon>
        <taxon>Endopterygota</taxon>
        <taxon>Coleoptera</taxon>
        <taxon>Polyphaga</taxon>
        <taxon>Cucujiformia</taxon>
        <taxon>Chrysomeloidea</taxon>
        <taxon>Chrysomelidae</taxon>
        <taxon>Bruchinae</taxon>
        <taxon>Bruchini</taxon>
        <taxon>Callosobruchus</taxon>
    </lineage>
</organism>
<evidence type="ECO:0000256" key="3">
    <source>
        <dbReference type="ARBA" id="ARBA00022737"/>
    </source>
</evidence>
<name>A0A653C4G0_CALMS</name>
<dbReference type="FunFam" id="3.30.160.60:FF:000110">
    <property type="entry name" value="Zinc finger protein-like"/>
    <property type="match status" value="1"/>
</dbReference>
<keyword evidence="7" id="KW-0238">DNA-binding</keyword>
<sequence>MDEFCCICIKIESGMTTINGTDETGVSYTTKLVRCAPNQEWQNSFNICKECIDKLNITYKFIQACIQSEDLREKHLKLLLKLKQAKEYSVCNICKKKFKSLRTLKQHNTKIHNKNKNSNIDVLDDLKEEMELKIEEEPFICNDFDLNHNSDSEDKNYNIKNRPPKRTNKRKTPLTCEYCGKVSHRRQHHLSHIRSKHTFEKPYKCDLCDASYTNSHSLLIHKRNHNNEKPFVCSACGKSFVCSGDLHHHSKIHLNKREYKCTVCNKGFNTASVLRAHNICVHTDPSEWAYKCTHCPRRFPIKTSLNDHLKRHTGVKEVSCHVCSKNFYNKQELKKHIRSHSDERHFRCEFCKDKGYKTRYTLKKHMKVTHNIGNMKLTSPEKKFHCPMCPKAFAFNNKLKRHICTHTGEKPFKCHLCDKKFSDKYLRKNHLKLKHDFEEKEEY</sequence>
<keyword evidence="2" id="KW-0479">Metal-binding</keyword>
<dbReference type="PROSITE" id="PS50157">
    <property type="entry name" value="ZINC_FINGER_C2H2_2"/>
    <property type="match status" value="9"/>
</dbReference>
<evidence type="ECO:0000313" key="14">
    <source>
        <dbReference type="Proteomes" id="UP000410492"/>
    </source>
</evidence>
<dbReference type="GO" id="GO:0005634">
    <property type="term" value="C:nucleus"/>
    <property type="evidence" value="ECO:0007669"/>
    <property type="project" value="UniProtKB-SubCell"/>
</dbReference>
<keyword evidence="3" id="KW-0677">Repeat</keyword>
<feature type="domain" description="C2H2-type" evidence="12">
    <location>
        <begin position="318"/>
        <end position="345"/>
    </location>
</feature>
<evidence type="ECO:0000256" key="11">
    <source>
        <dbReference type="SAM" id="MobiDB-lite"/>
    </source>
</evidence>
<dbReference type="SMART" id="SM00355">
    <property type="entry name" value="ZnF_C2H2"/>
    <property type="match status" value="10"/>
</dbReference>
<feature type="domain" description="C2H2-type" evidence="12">
    <location>
        <begin position="89"/>
        <end position="117"/>
    </location>
</feature>
<protein>
    <recommendedName>
        <fullName evidence="12">C2H2-type domain-containing protein</fullName>
    </recommendedName>
</protein>
<dbReference type="EMBL" id="CAACVG010006963">
    <property type="protein sequence ID" value="VEN42811.1"/>
    <property type="molecule type" value="Genomic_DNA"/>
</dbReference>
<dbReference type="GO" id="GO:0008270">
    <property type="term" value="F:zinc ion binding"/>
    <property type="evidence" value="ECO:0007669"/>
    <property type="project" value="UniProtKB-KW"/>
</dbReference>
<dbReference type="FunFam" id="3.30.160.60:FF:000322">
    <property type="entry name" value="GDNF-inducible zinc finger protein 1"/>
    <property type="match status" value="1"/>
</dbReference>
<dbReference type="Pfam" id="PF00096">
    <property type="entry name" value="zf-C2H2"/>
    <property type="match status" value="4"/>
</dbReference>
<evidence type="ECO:0000256" key="6">
    <source>
        <dbReference type="ARBA" id="ARBA00023015"/>
    </source>
</evidence>
<keyword evidence="8" id="KW-0804">Transcription</keyword>
<evidence type="ECO:0000256" key="7">
    <source>
        <dbReference type="ARBA" id="ARBA00023125"/>
    </source>
</evidence>
<dbReference type="InterPro" id="IPR013087">
    <property type="entry name" value="Znf_C2H2_type"/>
</dbReference>
<dbReference type="PROSITE" id="PS00028">
    <property type="entry name" value="ZINC_FINGER_C2H2_1"/>
    <property type="match status" value="8"/>
</dbReference>
<evidence type="ECO:0000256" key="4">
    <source>
        <dbReference type="ARBA" id="ARBA00022771"/>
    </source>
</evidence>
<keyword evidence="14" id="KW-1185">Reference proteome</keyword>
<keyword evidence="6" id="KW-0805">Transcription regulation</keyword>
<feature type="domain" description="C2H2-type" evidence="12">
    <location>
        <begin position="174"/>
        <end position="202"/>
    </location>
</feature>
<dbReference type="OrthoDB" id="6077919at2759"/>
<gene>
    <name evidence="13" type="ORF">CALMAC_LOCUS6167</name>
</gene>
<evidence type="ECO:0000259" key="12">
    <source>
        <dbReference type="PROSITE" id="PS50157"/>
    </source>
</evidence>
<feature type="domain" description="C2H2-type" evidence="12">
    <location>
        <begin position="412"/>
        <end position="440"/>
    </location>
</feature>
<dbReference type="GO" id="GO:0003677">
    <property type="term" value="F:DNA binding"/>
    <property type="evidence" value="ECO:0007669"/>
    <property type="project" value="UniProtKB-KW"/>
</dbReference>
<feature type="domain" description="C2H2-type" evidence="12">
    <location>
        <begin position="384"/>
        <end position="411"/>
    </location>
</feature>
<keyword evidence="4 10" id="KW-0863">Zinc-finger</keyword>
<dbReference type="InterPro" id="IPR036236">
    <property type="entry name" value="Znf_C2H2_sf"/>
</dbReference>
<dbReference type="Pfam" id="PF13912">
    <property type="entry name" value="zf-C2H2_6"/>
    <property type="match status" value="1"/>
</dbReference>
<dbReference type="PANTHER" id="PTHR24379">
    <property type="entry name" value="KRAB AND ZINC FINGER DOMAIN-CONTAINING"/>
    <property type="match status" value="1"/>
</dbReference>
<dbReference type="Pfam" id="PF13894">
    <property type="entry name" value="zf-C2H2_4"/>
    <property type="match status" value="1"/>
</dbReference>
<feature type="domain" description="C2H2-type" evidence="12">
    <location>
        <begin position="290"/>
        <end position="317"/>
    </location>
</feature>
<feature type="domain" description="C2H2-type" evidence="12">
    <location>
        <begin position="203"/>
        <end position="230"/>
    </location>
</feature>
<dbReference type="SUPFAM" id="SSF57667">
    <property type="entry name" value="beta-beta-alpha zinc fingers"/>
    <property type="match status" value="4"/>
</dbReference>
<accession>A0A653C4G0</accession>
<feature type="compositionally biased region" description="Basic residues" evidence="11">
    <location>
        <begin position="162"/>
        <end position="171"/>
    </location>
</feature>
<proteinExistence type="predicted"/>
<evidence type="ECO:0000313" key="13">
    <source>
        <dbReference type="EMBL" id="VEN42811.1"/>
    </source>
</evidence>
<dbReference type="AlphaFoldDB" id="A0A653C4G0"/>
<evidence type="ECO:0000256" key="10">
    <source>
        <dbReference type="PROSITE-ProRule" id="PRU00042"/>
    </source>
</evidence>
<dbReference type="Gene3D" id="3.30.160.60">
    <property type="entry name" value="Classic Zinc Finger"/>
    <property type="match status" value="7"/>
</dbReference>
<evidence type="ECO:0000256" key="5">
    <source>
        <dbReference type="ARBA" id="ARBA00022833"/>
    </source>
</evidence>
<feature type="domain" description="C2H2-type" evidence="12">
    <location>
        <begin position="231"/>
        <end position="258"/>
    </location>
</feature>
<keyword evidence="9" id="KW-0539">Nucleus</keyword>
<evidence type="ECO:0000256" key="8">
    <source>
        <dbReference type="ARBA" id="ARBA00023163"/>
    </source>
</evidence>
<dbReference type="Proteomes" id="UP000410492">
    <property type="component" value="Unassembled WGS sequence"/>
</dbReference>
<evidence type="ECO:0000256" key="9">
    <source>
        <dbReference type="ARBA" id="ARBA00023242"/>
    </source>
</evidence>
<comment type="subcellular location">
    <subcellularLocation>
        <location evidence="1">Nucleus</location>
    </subcellularLocation>
</comment>
<dbReference type="InterPro" id="IPR012934">
    <property type="entry name" value="Znf_AD"/>
</dbReference>
<keyword evidence="5" id="KW-0862">Zinc</keyword>
<evidence type="ECO:0000256" key="1">
    <source>
        <dbReference type="ARBA" id="ARBA00004123"/>
    </source>
</evidence>
<dbReference type="Pfam" id="PF12874">
    <property type="entry name" value="zf-met"/>
    <property type="match status" value="1"/>
</dbReference>
<feature type="region of interest" description="Disordered" evidence="11">
    <location>
        <begin position="152"/>
        <end position="171"/>
    </location>
</feature>
<dbReference type="FunFam" id="3.30.160.60:FF:000446">
    <property type="entry name" value="Zinc finger protein"/>
    <property type="match status" value="1"/>
</dbReference>
<reference evidence="13 14" key="1">
    <citation type="submission" date="2019-01" db="EMBL/GenBank/DDBJ databases">
        <authorList>
            <person name="Sayadi A."/>
        </authorList>
    </citation>
    <scope>NUCLEOTIDE SEQUENCE [LARGE SCALE GENOMIC DNA]</scope>
</reference>